<gene>
    <name evidence="2" type="ORF">FE782_14045</name>
</gene>
<feature type="transmembrane region" description="Helical" evidence="1">
    <location>
        <begin position="53"/>
        <end position="79"/>
    </location>
</feature>
<proteinExistence type="predicted"/>
<dbReference type="EMBL" id="VCIW01000008">
    <property type="protein sequence ID" value="TLS51622.1"/>
    <property type="molecule type" value="Genomic_DNA"/>
</dbReference>
<evidence type="ECO:0000313" key="2">
    <source>
        <dbReference type="EMBL" id="TLS51622.1"/>
    </source>
</evidence>
<feature type="transmembrane region" description="Helical" evidence="1">
    <location>
        <begin position="135"/>
        <end position="159"/>
    </location>
</feature>
<dbReference type="Proteomes" id="UP000309676">
    <property type="component" value="Unassembled WGS sequence"/>
</dbReference>
<feature type="transmembrane region" description="Helical" evidence="1">
    <location>
        <begin position="91"/>
        <end position="115"/>
    </location>
</feature>
<feature type="transmembrane region" description="Helical" evidence="1">
    <location>
        <begin position="171"/>
        <end position="193"/>
    </location>
</feature>
<dbReference type="RefSeq" id="WP_138194835.1">
    <property type="nucleotide sequence ID" value="NZ_VCIW01000008.1"/>
</dbReference>
<evidence type="ECO:0000256" key="1">
    <source>
        <dbReference type="SAM" id="Phobius"/>
    </source>
</evidence>
<dbReference type="AlphaFoldDB" id="A0A5R9G5I2"/>
<accession>A0A5R9G5I2</accession>
<name>A0A5R9G5I2_9BACL</name>
<comment type="caution">
    <text evidence="2">The sequence shown here is derived from an EMBL/GenBank/DDBJ whole genome shotgun (WGS) entry which is preliminary data.</text>
</comment>
<keyword evidence="1" id="KW-0472">Membrane</keyword>
<dbReference type="InterPro" id="IPR025495">
    <property type="entry name" value="DUF4386"/>
</dbReference>
<keyword evidence="1" id="KW-0812">Transmembrane</keyword>
<sequence length="244" mass="25663">MNSDLRASALVAGMSLLGMAIAAGFSYGYVHGNLVIPGDAGATYENIASSAPLFAAALFGWLVVLMLDVVVAWAFYVFLKPIRPRLALLGAWLRLAYAAILGVAIACLFVSSLLASGAVDTSSFPPEQLHALTNLFLEAFDSIWSMGLIVFGAHLWVTGWVSSRSNRIPKLWSILLLIAAVGYAVIHIGNAFLPSSDRIVAALETVFMVPMVAGELGFGLWLLFKGGKLSSAPAQAPPTGGPVA</sequence>
<keyword evidence="1" id="KW-1133">Transmembrane helix</keyword>
<protein>
    <submittedName>
        <fullName evidence="2">DUF4386 domain-containing protein</fullName>
    </submittedName>
</protein>
<dbReference type="Pfam" id="PF14329">
    <property type="entry name" value="DUF4386"/>
    <property type="match status" value="1"/>
</dbReference>
<keyword evidence="3" id="KW-1185">Reference proteome</keyword>
<reference evidence="2 3" key="1">
    <citation type="submission" date="2019-05" db="EMBL/GenBank/DDBJ databases">
        <authorList>
            <person name="Narsing Rao M.P."/>
            <person name="Li W.J."/>
        </authorList>
    </citation>
    <scope>NUCLEOTIDE SEQUENCE [LARGE SCALE GENOMIC DNA]</scope>
    <source>
        <strain evidence="2 3">SYSU_K30003</strain>
    </source>
</reference>
<dbReference type="OrthoDB" id="7060422at2"/>
<evidence type="ECO:0000313" key="3">
    <source>
        <dbReference type="Proteomes" id="UP000309676"/>
    </source>
</evidence>
<feature type="transmembrane region" description="Helical" evidence="1">
    <location>
        <begin position="199"/>
        <end position="224"/>
    </location>
</feature>
<organism evidence="2 3">
    <name type="scientific">Paenibacillus antri</name>
    <dbReference type="NCBI Taxonomy" id="2582848"/>
    <lineage>
        <taxon>Bacteria</taxon>
        <taxon>Bacillati</taxon>
        <taxon>Bacillota</taxon>
        <taxon>Bacilli</taxon>
        <taxon>Bacillales</taxon>
        <taxon>Paenibacillaceae</taxon>
        <taxon>Paenibacillus</taxon>
    </lineage>
</organism>